<keyword evidence="4" id="KW-1185">Reference proteome</keyword>
<gene>
    <name evidence="3" type="ORF">D5018_19300</name>
</gene>
<evidence type="ECO:0000256" key="1">
    <source>
        <dbReference type="SAM" id="Coils"/>
    </source>
</evidence>
<accession>A0A3L8PS39</accession>
<evidence type="ECO:0000313" key="3">
    <source>
        <dbReference type="EMBL" id="RLV58054.1"/>
    </source>
</evidence>
<evidence type="ECO:0000313" key="4">
    <source>
        <dbReference type="Proteomes" id="UP000281474"/>
    </source>
</evidence>
<proteinExistence type="predicted"/>
<comment type="caution">
    <text evidence="3">The sequence shown here is derived from an EMBL/GenBank/DDBJ whole genome shotgun (WGS) entry which is preliminary data.</text>
</comment>
<sequence length="276" mass="30518">MSTGSVGTEAGKPLSPESDQVQNESSAENQTINTASGQFDVASGVQHNEEANQNGAFSDWVNAPEQPYNRPPLSTSTPPKLTDHFELNQNGVVPSQVATAKRVEAPQAHPGESEVSFHFTKEEVIEVLKTTHTIPQSSYALKERQIVSQSYINEALTNNDGARIELESALAKNDRLQELAKINHLPIFLHISKPAHYAFMMEVLGAKEDELGRVWVDTHRYLKNYEEFLIHLCIAHGCHDANFSSMLKSAADASNDDLEKLLNLQPDFVAKVRSEV</sequence>
<protein>
    <submittedName>
        <fullName evidence="3">Uncharacterized protein</fullName>
    </submittedName>
</protein>
<dbReference type="EMBL" id="QZEI01000103">
    <property type="protein sequence ID" value="RLV58054.1"/>
    <property type="molecule type" value="Genomic_DNA"/>
</dbReference>
<dbReference type="AlphaFoldDB" id="A0A3L8PS39"/>
<evidence type="ECO:0000256" key="2">
    <source>
        <dbReference type="SAM" id="MobiDB-lite"/>
    </source>
</evidence>
<feature type="region of interest" description="Disordered" evidence="2">
    <location>
        <begin position="59"/>
        <end position="81"/>
    </location>
</feature>
<feature type="compositionally biased region" description="Polar residues" evidence="2">
    <location>
        <begin position="17"/>
        <end position="37"/>
    </location>
</feature>
<keyword evidence="1" id="KW-0175">Coiled coil</keyword>
<feature type="compositionally biased region" description="Low complexity" evidence="2">
    <location>
        <begin position="71"/>
        <end position="80"/>
    </location>
</feature>
<dbReference type="Proteomes" id="UP000281474">
    <property type="component" value="Unassembled WGS sequence"/>
</dbReference>
<feature type="coiled-coil region" evidence="1">
    <location>
        <begin position="152"/>
        <end position="179"/>
    </location>
</feature>
<organism evidence="3 4">
    <name type="scientific">Parashewanella curva</name>
    <dbReference type="NCBI Taxonomy" id="2338552"/>
    <lineage>
        <taxon>Bacteria</taxon>
        <taxon>Pseudomonadati</taxon>
        <taxon>Pseudomonadota</taxon>
        <taxon>Gammaproteobacteria</taxon>
        <taxon>Alteromonadales</taxon>
        <taxon>Shewanellaceae</taxon>
        <taxon>Parashewanella</taxon>
    </lineage>
</organism>
<name>A0A3L8PS39_9GAMM</name>
<feature type="region of interest" description="Disordered" evidence="2">
    <location>
        <begin position="1"/>
        <end position="47"/>
    </location>
</feature>
<dbReference type="RefSeq" id="WP_121840620.1">
    <property type="nucleotide sequence ID" value="NZ_ML014852.1"/>
</dbReference>
<reference evidence="3 4" key="1">
    <citation type="submission" date="2018-09" db="EMBL/GenBank/DDBJ databases">
        <title>Phylogeny of the Shewanellaceae, and recommendation for two new genera, Pseudoshewanella and Parashewanella.</title>
        <authorList>
            <person name="Wang G."/>
        </authorList>
    </citation>
    <scope>NUCLEOTIDE SEQUENCE [LARGE SCALE GENOMIC DNA]</scope>
    <source>
        <strain evidence="3 4">C51</strain>
    </source>
</reference>